<dbReference type="PROSITE" id="PS50191">
    <property type="entry name" value="CRAL_TRIO"/>
    <property type="match status" value="1"/>
</dbReference>
<organism evidence="3 4">
    <name type="scientific">Boletus reticuloceps</name>
    <dbReference type="NCBI Taxonomy" id="495285"/>
    <lineage>
        <taxon>Eukaryota</taxon>
        <taxon>Fungi</taxon>
        <taxon>Dikarya</taxon>
        <taxon>Basidiomycota</taxon>
        <taxon>Agaricomycotina</taxon>
        <taxon>Agaricomycetes</taxon>
        <taxon>Agaricomycetidae</taxon>
        <taxon>Boletales</taxon>
        <taxon>Boletineae</taxon>
        <taxon>Boletaceae</taxon>
        <taxon>Boletoideae</taxon>
        <taxon>Boletus</taxon>
    </lineage>
</organism>
<dbReference type="PANTHER" id="PTHR45657">
    <property type="entry name" value="CRAL-TRIO DOMAIN-CONTAINING PROTEIN YKL091C-RELATED"/>
    <property type="match status" value="1"/>
</dbReference>
<comment type="caution">
    <text evidence="3">The sequence shown here is derived from an EMBL/GenBank/DDBJ whole genome shotgun (WGS) entry which is preliminary data.</text>
</comment>
<protein>
    <submittedName>
        <fullName evidence="3">CRAL-TRIO domain-containing protein</fullName>
    </submittedName>
</protein>
<dbReference type="Pfam" id="PF00650">
    <property type="entry name" value="CRAL_TRIO"/>
    <property type="match status" value="1"/>
</dbReference>
<dbReference type="AlphaFoldDB" id="A0A8I3A8N2"/>
<name>A0A8I3A8N2_9AGAM</name>
<reference evidence="3" key="1">
    <citation type="submission" date="2021-03" db="EMBL/GenBank/DDBJ databases">
        <title>Evolutionary innovations through gain and loss of genes in the ectomycorrhizal Boletales.</title>
        <authorList>
            <person name="Wu G."/>
            <person name="Miyauchi S."/>
            <person name="Morin E."/>
            <person name="Yang Z.-L."/>
            <person name="Xu J."/>
            <person name="Martin F.M."/>
        </authorList>
    </citation>
    <scope>NUCLEOTIDE SEQUENCE</scope>
    <source>
        <strain evidence="3">BR01</strain>
    </source>
</reference>
<dbReference type="OrthoDB" id="30289at2759"/>
<dbReference type="PANTHER" id="PTHR45657:SF3">
    <property type="entry name" value="TRANSPORTER, PUTATIVE (AFU_ORTHOLOGUE AFUA_5G09260)-RELATED"/>
    <property type="match status" value="1"/>
</dbReference>
<dbReference type="SUPFAM" id="SSF46938">
    <property type="entry name" value="CRAL/TRIO N-terminal domain"/>
    <property type="match status" value="1"/>
</dbReference>
<dbReference type="InterPro" id="IPR001251">
    <property type="entry name" value="CRAL-TRIO_dom"/>
</dbReference>
<feature type="domain" description="CRAL-TRIO" evidence="2">
    <location>
        <begin position="162"/>
        <end position="341"/>
    </location>
</feature>
<dbReference type="SUPFAM" id="SSF52087">
    <property type="entry name" value="CRAL/TRIO domain"/>
    <property type="match status" value="1"/>
</dbReference>
<keyword evidence="4" id="KW-1185">Reference proteome</keyword>
<dbReference type="SMART" id="SM00516">
    <property type="entry name" value="SEC14"/>
    <property type="match status" value="1"/>
</dbReference>
<gene>
    <name evidence="3" type="ORF">JVT61DRAFT_2861</name>
</gene>
<evidence type="ECO:0000256" key="1">
    <source>
        <dbReference type="SAM" id="MobiDB-lite"/>
    </source>
</evidence>
<accession>A0A8I3A8N2</accession>
<dbReference type="InterPro" id="IPR036273">
    <property type="entry name" value="CRAL/TRIO_N_dom_sf"/>
</dbReference>
<dbReference type="CDD" id="cd00170">
    <property type="entry name" value="SEC14"/>
    <property type="match status" value="1"/>
</dbReference>
<feature type="compositionally biased region" description="Basic and acidic residues" evidence="1">
    <location>
        <begin position="1"/>
        <end position="12"/>
    </location>
</feature>
<proteinExistence type="predicted"/>
<dbReference type="InterPro" id="IPR036865">
    <property type="entry name" value="CRAL-TRIO_dom_sf"/>
</dbReference>
<dbReference type="Proteomes" id="UP000683000">
    <property type="component" value="Unassembled WGS sequence"/>
</dbReference>
<dbReference type="Gene3D" id="3.40.525.10">
    <property type="entry name" value="CRAL-TRIO lipid binding domain"/>
    <property type="match status" value="1"/>
</dbReference>
<dbReference type="EMBL" id="JAGFBS010000013">
    <property type="protein sequence ID" value="KAG6375983.1"/>
    <property type="molecule type" value="Genomic_DNA"/>
</dbReference>
<evidence type="ECO:0000313" key="3">
    <source>
        <dbReference type="EMBL" id="KAG6375983.1"/>
    </source>
</evidence>
<dbReference type="Gene3D" id="1.10.8.20">
    <property type="entry name" value="N-terminal domain of phosphatidylinositol transfer protein sec14p"/>
    <property type="match status" value="1"/>
</dbReference>
<sequence length="373" mass="42397">MATLSDSEHHANLDGQADGVTPTAPNATPPVPDHPAVADTQDQTLQTSGPVGTDEHIHQIEALKVHLAREGLYRPATDETPASHNDATLLYVYLRFLGLERAFTVSNADTRVKIYIHTHTRRFLRARSYDLDKAATHFARTEAWRKQHDVDALFNTFDDVDALESSRRFYPRWTGRRDKHGLPLYVYRLASLDNALRRELDAVPPEKRYQRIVVLYECMIRFVLPLCDYIPHDPPTLPISSVTTIIDLGDVSLRDMWSLRSHHQQASTMATANYPETLHTIAIVNSPSFFPTVWNWIKGWFDEGTRRKIHILGKDPGETLRELIDEEDLPESYGGKLKWVFEDEPCLDNAIQKAIGEMPKGPITFIDGSVIRP</sequence>
<dbReference type="InterPro" id="IPR051026">
    <property type="entry name" value="PI/PC_transfer"/>
</dbReference>
<feature type="region of interest" description="Disordered" evidence="1">
    <location>
        <begin position="1"/>
        <end position="38"/>
    </location>
</feature>
<evidence type="ECO:0000313" key="4">
    <source>
        <dbReference type="Proteomes" id="UP000683000"/>
    </source>
</evidence>
<evidence type="ECO:0000259" key="2">
    <source>
        <dbReference type="PROSITE" id="PS50191"/>
    </source>
</evidence>